<dbReference type="FunFam" id="3.90.550.10:FF:000128">
    <property type="entry name" value="Glycosyl transferase family 2"/>
    <property type="match status" value="1"/>
</dbReference>
<proteinExistence type="inferred from homology"/>
<dbReference type="Proteomes" id="UP000474296">
    <property type="component" value="Unassembled WGS sequence"/>
</dbReference>
<dbReference type="RefSeq" id="WP_164030794.1">
    <property type="nucleotide sequence ID" value="NZ_JAABOQ010000003.1"/>
</dbReference>
<keyword evidence="3 5" id="KW-0808">Transferase</keyword>
<evidence type="ECO:0000313" key="5">
    <source>
        <dbReference type="EMBL" id="NER16959.1"/>
    </source>
</evidence>
<evidence type="ECO:0000313" key="6">
    <source>
        <dbReference type="Proteomes" id="UP000474296"/>
    </source>
</evidence>
<evidence type="ECO:0000256" key="2">
    <source>
        <dbReference type="ARBA" id="ARBA00022676"/>
    </source>
</evidence>
<dbReference type="Gene3D" id="3.90.550.10">
    <property type="entry name" value="Spore Coat Polysaccharide Biosynthesis Protein SpsA, Chain A"/>
    <property type="match status" value="1"/>
</dbReference>
<comment type="caution">
    <text evidence="5">The sequence shown here is derived from an EMBL/GenBank/DDBJ whole genome shotgun (WGS) entry which is preliminary data.</text>
</comment>
<dbReference type="InterPro" id="IPR029044">
    <property type="entry name" value="Nucleotide-diphossugar_trans"/>
</dbReference>
<evidence type="ECO:0000256" key="3">
    <source>
        <dbReference type="ARBA" id="ARBA00022679"/>
    </source>
</evidence>
<evidence type="ECO:0000256" key="1">
    <source>
        <dbReference type="ARBA" id="ARBA00006739"/>
    </source>
</evidence>
<dbReference type="SUPFAM" id="SSF53448">
    <property type="entry name" value="Nucleotide-diphospho-sugar transferases"/>
    <property type="match status" value="1"/>
</dbReference>
<dbReference type="InterPro" id="IPR039528">
    <property type="entry name" value="DPM1-like"/>
</dbReference>
<name>A0A6M0CMA8_9FLAO</name>
<dbReference type="PANTHER" id="PTHR43398:SF1">
    <property type="entry name" value="DOLICHOL-PHOSPHATE MANNOSYLTRANSFERASE SUBUNIT 1"/>
    <property type="match status" value="1"/>
</dbReference>
<dbReference type="Pfam" id="PF00535">
    <property type="entry name" value="Glycos_transf_2"/>
    <property type="match status" value="1"/>
</dbReference>
<accession>A0A6M0CMA8</accession>
<protein>
    <submittedName>
        <fullName evidence="5">Glycosyltransferase</fullName>
    </submittedName>
</protein>
<organism evidence="5 6">
    <name type="scientific">Spongiivirga citrea</name>
    <dbReference type="NCBI Taxonomy" id="1481457"/>
    <lineage>
        <taxon>Bacteria</taxon>
        <taxon>Pseudomonadati</taxon>
        <taxon>Bacteroidota</taxon>
        <taxon>Flavobacteriia</taxon>
        <taxon>Flavobacteriales</taxon>
        <taxon>Flavobacteriaceae</taxon>
        <taxon>Spongiivirga</taxon>
    </lineage>
</organism>
<evidence type="ECO:0000259" key="4">
    <source>
        <dbReference type="Pfam" id="PF00535"/>
    </source>
</evidence>
<reference evidence="5 6" key="1">
    <citation type="submission" date="2020-01" db="EMBL/GenBank/DDBJ databases">
        <title>Spongiivirga citrea KCTC 32990T.</title>
        <authorList>
            <person name="Wang G."/>
        </authorList>
    </citation>
    <scope>NUCLEOTIDE SEQUENCE [LARGE SCALE GENOMIC DNA]</scope>
    <source>
        <strain evidence="5 6">KCTC 32990</strain>
    </source>
</reference>
<dbReference type="GO" id="GO:0016020">
    <property type="term" value="C:membrane"/>
    <property type="evidence" value="ECO:0007669"/>
    <property type="project" value="GOC"/>
</dbReference>
<keyword evidence="6" id="KW-1185">Reference proteome</keyword>
<dbReference type="GO" id="GO:0009247">
    <property type="term" value="P:glycolipid biosynthetic process"/>
    <property type="evidence" value="ECO:0007669"/>
    <property type="project" value="TreeGrafter"/>
</dbReference>
<dbReference type="InterPro" id="IPR001173">
    <property type="entry name" value="Glyco_trans_2-like"/>
</dbReference>
<dbReference type="EMBL" id="JAABOQ010000003">
    <property type="protein sequence ID" value="NER16959.1"/>
    <property type="molecule type" value="Genomic_DNA"/>
</dbReference>
<sequence>MSDALVIIPTYNEIENIDAIVNAIFAKHPAFHILVVDDNSPDGTAARVATLQNSYKDHLFILNREEKKGLGVAYIAGFKWALSRDYQFVFEMDADYSHDPNDLARLYAACKDDSFDVAVGSRYVKGVNVVNWPLGRVLLSYFASMYVRFITGLPVKDATAGFICFRREVLEAINFEKIQFVGYAFQVELKFKAWLKGFKIKEVSVIFTNRALGKSKMNTSIFSEAIFGIMTMKLRSIFNRKQYEQK</sequence>
<feature type="domain" description="Glycosyltransferase 2-like" evidence="4">
    <location>
        <begin position="6"/>
        <end position="172"/>
    </location>
</feature>
<keyword evidence="2" id="KW-0328">Glycosyltransferase</keyword>
<comment type="similarity">
    <text evidence="1">Belongs to the glycosyltransferase 2 family.</text>
</comment>
<dbReference type="AlphaFoldDB" id="A0A6M0CMA8"/>
<dbReference type="PANTHER" id="PTHR43398">
    <property type="entry name" value="DOLICHOL-PHOSPHATE MANNOSYLTRANSFERASE SUBUNIT 1"/>
    <property type="match status" value="1"/>
</dbReference>
<dbReference type="GO" id="GO:0004582">
    <property type="term" value="F:dolichyl-phosphate beta-D-mannosyltransferase activity"/>
    <property type="evidence" value="ECO:0007669"/>
    <property type="project" value="InterPro"/>
</dbReference>
<dbReference type="CDD" id="cd06442">
    <property type="entry name" value="DPM1_like"/>
    <property type="match status" value="1"/>
</dbReference>
<gene>
    <name evidence="5" type="ORF">GWK10_07040</name>
</gene>